<evidence type="ECO:0000259" key="7">
    <source>
        <dbReference type="PROSITE" id="PS51294"/>
    </source>
</evidence>
<keyword evidence="1" id="KW-0805">Transcription regulation</keyword>
<feature type="domain" description="Myb-like" evidence="5">
    <location>
        <begin position="405"/>
        <end position="457"/>
    </location>
</feature>
<dbReference type="GO" id="GO:0042795">
    <property type="term" value="P:snRNA transcription by RNA polymerase II"/>
    <property type="evidence" value="ECO:0007669"/>
    <property type="project" value="TreeGrafter"/>
</dbReference>
<dbReference type="PROSITE" id="PS51293">
    <property type="entry name" value="SANT"/>
    <property type="match status" value="1"/>
</dbReference>
<dbReference type="EMBL" id="KB454516">
    <property type="protein sequence ID" value="EME28739.1"/>
    <property type="molecule type" value="Genomic_DNA"/>
</dbReference>
<feature type="domain" description="Myb-like" evidence="5">
    <location>
        <begin position="562"/>
        <end position="613"/>
    </location>
</feature>
<keyword evidence="3" id="KW-0804">Transcription</keyword>
<evidence type="ECO:0000256" key="4">
    <source>
        <dbReference type="ARBA" id="ARBA00023242"/>
    </source>
</evidence>
<dbReference type="SUPFAM" id="SSF46689">
    <property type="entry name" value="Homeodomain-like"/>
    <property type="match status" value="3"/>
</dbReference>
<feature type="domain" description="HTH myb-type" evidence="7">
    <location>
        <begin position="567"/>
        <end position="614"/>
    </location>
</feature>
<dbReference type="Proteomes" id="UP000030680">
    <property type="component" value="Unassembled WGS sequence"/>
</dbReference>
<dbReference type="GO" id="GO:0001006">
    <property type="term" value="F:RNA polymerase III type 3 promoter sequence-specific DNA binding"/>
    <property type="evidence" value="ECO:0007669"/>
    <property type="project" value="TreeGrafter"/>
</dbReference>
<sequence>MDDHSSRQLGEELNQLFSKWQENFQPLEPHLSTFQEIADSVAELANDGADSSIFSTQQVTTGPLEEELVAENLWRPMEEQGTKSLIELGPGVDSITSSHLEKLQRNDERILSNCAVDKFCESLIDIASREVEHRSSCLATFDVHNLSVDSSSRPSHSAFGTEDSHYLSYLLFLNRRKLQAVEDCLEKIDSIQKLDTLSQQQKNNGSSVSHGSRTSMPWYWSWIRTNSQKNAVHSLEHPPYTTALFKYANYFIQRLGFSSSNLFKGYVPFCGVEIVKKGRREVLEPKRHSDTERVGSQKRKELGISFEKSFRPRNFQQVLEKMVIRSAQEERYQELVDELTKGVIGHHEFRNKIKEISEMSLLDASYQSVHWSREKWVGLLEQNTSKLSKNVQVDDVRLYWVNYGASFYRKDSFSKEEDEEILQAVQQLGEHSWVQVANRVNSGRSPWQYFCRYQRTLRPTCLTCKWTMEEDMKLLAAIEKYGTKQWSLVSCNVPGRTRQQCLHRWRRGLCPNIHHGKWTVEEDELLRKAVVKYGEGHWSQIAQMVPGRTDLQCRERYTDVLKPSLSHQPWTHEENERLLQLTQEMGTGKWSLVASFMKNRTDNQCYRQYKKLKSETRKKQKRSNSDGE</sequence>
<keyword evidence="4" id="KW-0539">Nucleus</keyword>
<dbReference type="FunFam" id="1.10.10.60:FF:000016">
    <property type="entry name" value="Transcriptional activator Myb isoform A"/>
    <property type="match status" value="1"/>
</dbReference>
<feature type="domain" description="SANT" evidence="6">
    <location>
        <begin position="513"/>
        <end position="557"/>
    </location>
</feature>
<dbReference type="SMART" id="SM00717">
    <property type="entry name" value="SANT"/>
    <property type="match status" value="4"/>
</dbReference>
<accession>M2XYV9</accession>
<gene>
    <name evidence="8" type="ORF">Gasu_37900</name>
</gene>
<evidence type="ECO:0000313" key="8">
    <source>
        <dbReference type="EMBL" id="EME28739.1"/>
    </source>
</evidence>
<name>M2XYV9_GALSU</name>
<dbReference type="PANTHER" id="PTHR46621">
    <property type="entry name" value="SNRNA-ACTIVATING PROTEIN COMPLEX SUBUNIT 4"/>
    <property type="match status" value="1"/>
</dbReference>
<keyword evidence="9" id="KW-1185">Reference proteome</keyword>
<evidence type="ECO:0008006" key="10">
    <source>
        <dbReference type="Google" id="ProtNLM"/>
    </source>
</evidence>
<evidence type="ECO:0000256" key="3">
    <source>
        <dbReference type="ARBA" id="ARBA00023163"/>
    </source>
</evidence>
<feature type="domain" description="Myb-like" evidence="5">
    <location>
        <begin position="510"/>
        <end position="561"/>
    </location>
</feature>
<dbReference type="RefSeq" id="XP_005705259.1">
    <property type="nucleotide sequence ID" value="XM_005705202.1"/>
</dbReference>
<dbReference type="GO" id="GO:0042796">
    <property type="term" value="P:snRNA transcription by RNA polymerase III"/>
    <property type="evidence" value="ECO:0007669"/>
    <property type="project" value="TreeGrafter"/>
</dbReference>
<evidence type="ECO:0000256" key="2">
    <source>
        <dbReference type="ARBA" id="ARBA00023125"/>
    </source>
</evidence>
<dbReference type="InterPro" id="IPR017930">
    <property type="entry name" value="Myb_dom"/>
</dbReference>
<feature type="domain" description="HTH myb-type" evidence="7">
    <location>
        <begin position="409"/>
        <end position="446"/>
    </location>
</feature>
<organism evidence="8 9">
    <name type="scientific">Galdieria sulphuraria</name>
    <name type="common">Red alga</name>
    <dbReference type="NCBI Taxonomy" id="130081"/>
    <lineage>
        <taxon>Eukaryota</taxon>
        <taxon>Rhodophyta</taxon>
        <taxon>Bangiophyceae</taxon>
        <taxon>Galdieriales</taxon>
        <taxon>Galdieriaceae</taxon>
        <taxon>Galdieria</taxon>
    </lineage>
</organism>
<dbReference type="PANTHER" id="PTHR46621:SF1">
    <property type="entry name" value="SNRNA-ACTIVATING PROTEIN COMPLEX SUBUNIT 4"/>
    <property type="match status" value="1"/>
</dbReference>
<dbReference type="InterPro" id="IPR017884">
    <property type="entry name" value="SANT_dom"/>
</dbReference>
<dbReference type="GO" id="GO:0000978">
    <property type="term" value="F:RNA polymerase II cis-regulatory region sequence-specific DNA binding"/>
    <property type="evidence" value="ECO:0007669"/>
    <property type="project" value="TreeGrafter"/>
</dbReference>
<dbReference type="KEGG" id="gsl:Gasu_37900"/>
<evidence type="ECO:0000259" key="5">
    <source>
        <dbReference type="PROSITE" id="PS50090"/>
    </source>
</evidence>
<evidence type="ECO:0000256" key="1">
    <source>
        <dbReference type="ARBA" id="ARBA00023015"/>
    </source>
</evidence>
<reference evidence="9" key="1">
    <citation type="journal article" date="2013" name="Science">
        <title>Gene transfer from bacteria and archaea facilitated evolution of an extremophilic eukaryote.</title>
        <authorList>
            <person name="Schonknecht G."/>
            <person name="Chen W.H."/>
            <person name="Ternes C.M."/>
            <person name="Barbier G.G."/>
            <person name="Shrestha R.P."/>
            <person name="Stanke M."/>
            <person name="Brautigam A."/>
            <person name="Baker B.J."/>
            <person name="Banfield J.F."/>
            <person name="Garavito R.M."/>
            <person name="Carr K."/>
            <person name="Wilkerson C."/>
            <person name="Rensing S.A."/>
            <person name="Gagneul D."/>
            <person name="Dickenson N.E."/>
            <person name="Oesterhelt C."/>
            <person name="Lercher M.J."/>
            <person name="Weber A.P."/>
        </authorList>
    </citation>
    <scope>NUCLEOTIDE SEQUENCE [LARGE SCALE GENOMIC DNA]</scope>
    <source>
        <strain evidence="9">074W</strain>
    </source>
</reference>
<dbReference type="OrthoDB" id="2143914at2759"/>
<dbReference type="InterPro" id="IPR001005">
    <property type="entry name" value="SANT/Myb"/>
</dbReference>
<dbReference type="Pfam" id="PF00249">
    <property type="entry name" value="Myb_DNA-binding"/>
    <property type="match status" value="4"/>
</dbReference>
<feature type="domain" description="HTH myb-type" evidence="7">
    <location>
        <begin position="511"/>
        <end position="565"/>
    </location>
</feature>
<dbReference type="PROSITE" id="PS50090">
    <property type="entry name" value="MYB_LIKE"/>
    <property type="match status" value="4"/>
</dbReference>
<dbReference type="Gene3D" id="1.10.10.60">
    <property type="entry name" value="Homeodomain-like"/>
    <property type="match status" value="4"/>
</dbReference>
<dbReference type="GeneID" id="17087591"/>
<dbReference type="eggNOG" id="KOG0048">
    <property type="taxonomic scope" value="Eukaryota"/>
</dbReference>
<evidence type="ECO:0000259" key="6">
    <source>
        <dbReference type="PROSITE" id="PS51293"/>
    </source>
</evidence>
<dbReference type="InterPro" id="IPR009057">
    <property type="entry name" value="Homeodomain-like_sf"/>
</dbReference>
<dbReference type="InterPro" id="IPR051575">
    <property type="entry name" value="Myb-like_DNA-bd"/>
</dbReference>
<proteinExistence type="predicted"/>
<dbReference type="PROSITE" id="PS51294">
    <property type="entry name" value="HTH_MYB"/>
    <property type="match status" value="4"/>
</dbReference>
<feature type="domain" description="HTH myb-type" evidence="7">
    <location>
        <begin position="458"/>
        <end position="507"/>
    </location>
</feature>
<feature type="domain" description="Myb-like" evidence="5">
    <location>
        <begin position="465"/>
        <end position="509"/>
    </location>
</feature>
<dbReference type="AlphaFoldDB" id="M2XYV9"/>
<protein>
    <recommendedName>
        <fullName evidence="10">Myb proto-oncogene protein, plant</fullName>
    </recommendedName>
</protein>
<dbReference type="CDD" id="cd00167">
    <property type="entry name" value="SANT"/>
    <property type="match status" value="4"/>
</dbReference>
<dbReference type="GO" id="GO:0019185">
    <property type="term" value="C:snRNA-activating protein complex"/>
    <property type="evidence" value="ECO:0007669"/>
    <property type="project" value="TreeGrafter"/>
</dbReference>
<keyword evidence="2" id="KW-0238">DNA-binding</keyword>
<dbReference type="Gramene" id="EME28739">
    <property type="protein sequence ID" value="EME28739"/>
    <property type="gene ID" value="Gasu_37900"/>
</dbReference>
<evidence type="ECO:0000313" key="9">
    <source>
        <dbReference type="Proteomes" id="UP000030680"/>
    </source>
</evidence>